<feature type="region of interest" description="Disordered" evidence="1">
    <location>
        <begin position="57"/>
        <end position="90"/>
    </location>
</feature>
<protein>
    <submittedName>
        <fullName evidence="2">Uncharacterized protein</fullName>
    </submittedName>
</protein>
<accession>A0A699K5E5</accession>
<evidence type="ECO:0000313" key="2">
    <source>
        <dbReference type="EMBL" id="GFA75671.1"/>
    </source>
</evidence>
<reference evidence="2" key="1">
    <citation type="journal article" date="2019" name="Sci. Rep.">
        <title>Draft genome of Tanacetum cinerariifolium, the natural source of mosquito coil.</title>
        <authorList>
            <person name="Yamashiro T."/>
            <person name="Shiraishi A."/>
            <person name="Satake H."/>
            <person name="Nakayama K."/>
        </authorList>
    </citation>
    <scope>NUCLEOTIDE SEQUENCE</scope>
</reference>
<dbReference type="EMBL" id="BKCJ010482110">
    <property type="protein sequence ID" value="GFA75671.1"/>
    <property type="molecule type" value="Genomic_DNA"/>
</dbReference>
<gene>
    <name evidence="2" type="ORF">Tci_647643</name>
</gene>
<feature type="compositionally biased region" description="Polar residues" evidence="1">
    <location>
        <begin position="74"/>
        <end position="87"/>
    </location>
</feature>
<feature type="region of interest" description="Disordered" evidence="1">
    <location>
        <begin position="113"/>
        <end position="179"/>
    </location>
</feature>
<name>A0A699K5E5_TANCI</name>
<feature type="compositionally biased region" description="Basic and acidic residues" evidence="1">
    <location>
        <begin position="140"/>
        <end position="168"/>
    </location>
</feature>
<evidence type="ECO:0000256" key="1">
    <source>
        <dbReference type="SAM" id="MobiDB-lite"/>
    </source>
</evidence>
<sequence length="231" mass="24966">ILISGATKVTLSADDNIISDDPDVALELAKSISQTKAEEAEATRKVYAIHARIMTESVPESAKKKSSGRSSKSVVIQDTPSTLNSKHATSKTKLKCALSLTLQEQEAANIMKALNKPEVPNESTVVSATSSEGTGTKPGILDEDKNITEEKDDKDGDANDKGDDHISDTQDADDETEYDEDDICKYKICISNEEDVEIKDAEVEKSNKGEEKVTDAAKTEAEKTLKAKDDT</sequence>
<feature type="non-terminal residue" evidence="2">
    <location>
        <position position="1"/>
    </location>
</feature>
<organism evidence="2">
    <name type="scientific">Tanacetum cinerariifolium</name>
    <name type="common">Dalmatian daisy</name>
    <name type="synonym">Chrysanthemum cinerariifolium</name>
    <dbReference type="NCBI Taxonomy" id="118510"/>
    <lineage>
        <taxon>Eukaryota</taxon>
        <taxon>Viridiplantae</taxon>
        <taxon>Streptophyta</taxon>
        <taxon>Embryophyta</taxon>
        <taxon>Tracheophyta</taxon>
        <taxon>Spermatophyta</taxon>
        <taxon>Magnoliopsida</taxon>
        <taxon>eudicotyledons</taxon>
        <taxon>Gunneridae</taxon>
        <taxon>Pentapetalae</taxon>
        <taxon>asterids</taxon>
        <taxon>campanulids</taxon>
        <taxon>Asterales</taxon>
        <taxon>Asteraceae</taxon>
        <taxon>Asteroideae</taxon>
        <taxon>Anthemideae</taxon>
        <taxon>Anthemidinae</taxon>
        <taxon>Tanacetum</taxon>
    </lineage>
</organism>
<feature type="region of interest" description="Disordered" evidence="1">
    <location>
        <begin position="200"/>
        <end position="231"/>
    </location>
</feature>
<proteinExistence type="predicted"/>
<feature type="compositionally biased region" description="Acidic residues" evidence="1">
    <location>
        <begin position="170"/>
        <end position="179"/>
    </location>
</feature>
<feature type="compositionally biased region" description="Polar residues" evidence="1">
    <location>
        <begin position="121"/>
        <end position="134"/>
    </location>
</feature>
<comment type="caution">
    <text evidence="2">The sequence shown here is derived from an EMBL/GenBank/DDBJ whole genome shotgun (WGS) entry which is preliminary data.</text>
</comment>
<dbReference type="AlphaFoldDB" id="A0A699K5E5"/>